<dbReference type="OrthoDB" id="2613830at2"/>
<evidence type="ECO:0000256" key="1">
    <source>
        <dbReference type="ARBA" id="ARBA00022723"/>
    </source>
</evidence>
<keyword evidence="4" id="KW-1185">Reference proteome</keyword>
<dbReference type="PROSITE" id="PS51819">
    <property type="entry name" value="VOC"/>
    <property type="match status" value="1"/>
</dbReference>
<keyword evidence="1" id="KW-0479">Metal-binding</keyword>
<dbReference type="InterPro" id="IPR037523">
    <property type="entry name" value="VOC_core"/>
</dbReference>
<dbReference type="SUPFAM" id="SSF54593">
    <property type="entry name" value="Glyoxalase/Bleomycin resistance protein/Dihydroxybiphenyl dioxygenase"/>
    <property type="match status" value="1"/>
</dbReference>
<protein>
    <recommendedName>
        <fullName evidence="2">VOC domain-containing protein</fullName>
    </recommendedName>
</protein>
<dbReference type="InterPro" id="IPR029068">
    <property type="entry name" value="Glyas_Bleomycin-R_OHBP_Dase"/>
</dbReference>
<accession>A0A090T522</accession>
<dbReference type="PANTHER" id="PTHR43048">
    <property type="entry name" value="METHYLMALONYL-COA EPIMERASE"/>
    <property type="match status" value="1"/>
</dbReference>
<dbReference type="Proteomes" id="UP000029224">
    <property type="component" value="Unassembled WGS sequence"/>
</dbReference>
<comment type="caution">
    <text evidence="3">The sequence shown here is derived from an EMBL/GenBank/DDBJ whole genome shotgun (WGS) entry which is preliminary data.</text>
</comment>
<gene>
    <name evidence="3" type="ORF">JCM19240_1241</name>
</gene>
<feature type="domain" description="VOC" evidence="2">
    <location>
        <begin position="8"/>
        <end position="153"/>
    </location>
</feature>
<evidence type="ECO:0000313" key="3">
    <source>
        <dbReference type="EMBL" id="GAL34333.1"/>
    </source>
</evidence>
<dbReference type="AlphaFoldDB" id="A0A090T522"/>
<reference evidence="3 4" key="2">
    <citation type="submission" date="2014-09" db="EMBL/GenBank/DDBJ databases">
        <authorList>
            <consortium name="NBRP consortium"/>
            <person name="Sawabe T."/>
            <person name="Meirelles P."/>
            <person name="Nakanishi M."/>
            <person name="Sayaka M."/>
            <person name="Hattori M."/>
            <person name="Ohkuma M."/>
        </authorList>
    </citation>
    <scope>NUCLEOTIDE SEQUENCE [LARGE SCALE GENOMIC DNA]</scope>
    <source>
        <strain evidence="3 4">JCM 19240</strain>
    </source>
</reference>
<evidence type="ECO:0000313" key="4">
    <source>
        <dbReference type="Proteomes" id="UP000029224"/>
    </source>
</evidence>
<dbReference type="Gene3D" id="3.10.180.10">
    <property type="entry name" value="2,3-Dihydroxybiphenyl 1,2-Dioxygenase, domain 1"/>
    <property type="match status" value="1"/>
</dbReference>
<reference evidence="3 4" key="1">
    <citation type="submission" date="2014-09" db="EMBL/GenBank/DDBJ databases">
        <title>Vibrio maritimus JCM 19240. (C210) whole genome shotgun sequence.</title>
        <authorList>
            <person name="Sawabe T."/>
            <person name="Meirelles P."/>
            <person name="Nakanishi M."/>
            <person name="Sayaka M."/>
            <person name="Hattori M."/>
            <person name="Ohkuma M."/>
        </authorList>
    </citation>
    <scope>NUCLEOTIDE SEQUENCE [LARGE SCALE GENOMIC DNA]</scope>
    <source>
        <strain evidence="3 4">JCM 19240</strain>
    </source>
</reference>
<proteinExistence type="predicted"/>
<dbReference type="PANTHER" id="PTHR43048:SF6">
    <property type="entry name" value="BLR8189 PROTEIN"/>
    <property type="match status" value="1"/>
</dbReference>
<organism evidence="3 4">
    <name type="scientific">Vibrio maritimus</name>
    <dbReference type="NCBI Taxonomy" id="990268"/>
    <lineage>
        <taxon>Bacteria</taxon>
        <taxon>Pseudomonadati</taxon>
        <taxon>Pseudomonadota</taxon>
        <taxon>Gammaproteobacteria</taxon>
        <taxon>Vibrionales</taxon>
        <taxon>Vibrionaceae</taxon>
        <taxon>Vibrio</taxon>
    </lineage>
</organism>
<dbReference type="GO" id="GO:0046491">
    <property type="term" value="P:L-methylmalonyl-CoA metabolic process"/>
    <property type="evidence" value="ECO:0007669"/>
    <property type="project" value="TreeGrafter"/>
</dbReference>
<dbReference type="EMBL" id="BBMT01000004">
    <property type="protein sequence ID" value="GAL34333.1"/>
    <property type="molecule type" value="Genomic_DNA"/>
</dbReference>
<evidence type="ECO:0000259" key="2">
    <source>
        <dbReference type="PROSITE" id="PS51819"/>
    </source>
</evidence>
<dbReference type="Pfam" id="PF13669">
    <property type="entry name" value="Glyoxalase_4"/>
    <property type="match status" value="1"/>
</dbReference>
<name>A0A090T522_9VIBR</name>
<dbReference type="GO" id="GO:0046872">
    <property type="term" value="F:metal ion binding"/>
    <property type="evidence" value="ECO:0007669"/>
    <property type="project" value="UniProtKB-KW"/>
</dbReference>
<sequence length="172" mass="19340">MAIPGLRKPDHIGFTVPNLEQAIVFFKEHFDFELAYQFGPFASDDNWMAEHLNVDPRAEITKIAVMNAKGINLEIFEYSDSVARRKTSPNNADIGGHHLAFYVDDMNSAVQYLREQGIEVLGEPSVMTDGPTAGESWVYFMAPWGMQLELVSYPNGKAIREIAQLCCLTHDE</sequence>
<dbReference type="InterPro" id="IPR051785">
    <property type="entry name" value="MMCE/EMCE_epimerase"/>
</dbReference>
<dbReference type="GO" id="GO:0004493">
    <property type="term" value="F:methylmalonyl-CoA epimerase activity"/>
    <property type="evidence" value="ECO:0007669"/>
    <property type="project" value="TreeGrafter"/>
</dbReference>